<dbReference type="EMBL" id="JAQIBD010000003">
    <property type="protein sequence ID" value="MDM5272414.1"/>
    <property type="molecule type" value="Genomic_DNA"/>
</dbReference>
<dbReference type="Gene3D" id="1.10.8.80">
    <property type="entry name" value="Magnesium chelatase subunit I, C-Terminal domain"/>
    <property type="match status" value="1"/>
</dbReference>
<evidence type="ECO:0000259" key="2">
    <source>
        <dbReference type="Pfam" id="PF17863"/>
    </source>
</evidence>
<dbReference type="InterPro" id="IPR011703">
    <property type="entry name" value="ATPase_AAA-3"/>
</dbReference>
<name>A0ABT7QZZ6_9BACT</name>
<dbReference type="Gene3D" id="3.40.50.300">
    <property type="entry name" value="P-loop containing nucleotide triphosphate hydrolases"/>
    <property type="match status" value="1"/>
</dbReference>
<feature type="domain" description="ChlI/MoxR AAA lid" evidence="2">
    <location>
        <begin position="231"/>
        <end position="291"/>
    </location>
</feature>
<proteinExistence type="predicted"/>
<sequence length="305" mass="34056">MNELDAKFAPMVKTVASVLYGKEESITLALAAFFAKGHLLVEDIPGVGKTTLAKALASLLGLEFNRIQFTSDLLPSDILGVNYFNQKQSEFVFKKGPIFTQFLLADEINRSMPKTQSALLEAMEESSITIDGEHYELQQPFFVMGTQNPYEEVGTFKLPDSQLDRFICAMSIGYPAREAERDILAHNKPKTISQDTTISLAQIKEIQEAVSKVYMSEALLDYMQEIIALSRNGVYFTHGLSTRGALALAQMTRSWAYLHGREYAIPDDVTAVAPYVCLHRLHFKEGKTTIERIKDVITSNTQPDA</sequence>
<comment type="caution">
    <text evidence="3">The sequence shown here is derived from an EMBL/GenBank/DDBJ whole genome shotgun (WGS) entry which is preliminary data.</text>
</comment>
<evidence type="ECO:0000259" key="1">
    <source>
        <dbReference type="Pfam" id="PF07726"/>
    </source>
</evidence>
<dbReference type="InterPro" id="IPR041628">
    <property type="entry name" value="ChlI/MoxR_AAA_lid"/>
</dbReference>
<organism evidence="3 4">
    <name type="scientific">Sulfurovum zhangzhouensis</name>
    <dbReference type="NCBI Taxonomy" id="3019067"/>
    <lineage>
        <taxon>Bacteria</taxon>
        <taxon>Pseudomonadati</taxon>
        <taxon>Campylobacterota</taxon>
        <taxon>Epsilonproteobacteria</taxon>
        <taxon>Campylobacterales</taxon>
        <taxon>Sulfurovaceae</taxon>
        <taxon>Sulfurovum</taxon>
    </lineage>
</organism>
<dbReference type="Proteomes" id="UP001169069">
    <property type="component" value="Unassembled WGS sequence"/>
</dbReference>
<evidence type="ECO:0000313" key="4">
    <source>
        <dbReference type="Proteomes" id="UP001169069"/>
    </source>
</evidence>
<dbReference type="Pfam" id="PF17863">
    <property type="entry name" value="AAA_lid_2"/>
    <property type="match status" value="1"/>
</dbReference>
<dbReference type="PANTHER" id="PTHR42759:SF5">
    <property type="entry name" value="METHANOL DEHYDROGENASE REGULATOR"/>
    <property type="match status" value="1"/>
</dbReference>
<dbReference type="InterPro" id="IPR027417">
    <property type="entry name" value="P-loop_NTPase"/>
</dbReference>
<dbReference type="PANTHER" id="PTHR42759">
    <property type="entry name" value="MOXR FAMILY PROTEIN"/>
    <property type="match status" value="1"/>
</dbReference>
<dbReference type="PIRSF" id="PIRSF002849">
    <property type="entry name" value="AAA_ATPase_chaperone_MoxR_prd"/>
    <property type="match status" value="1"/>
</dbReference>
<dbReference type="Pfam" id="PF07726">
    <property type="entry name" value="AAA_3"/>
    <property type="match status" value="1"/>
</dbReference>
<dbReference type="SUPFAM" id="SSF52540">
    <property type="entry name" value="P-loop containing nucleoside triphosphate hydrolases"/>
    <property type="match status" value="1"/>
</dbReference>
<evidence type="ECO:0000313" key="3">
    <source>
        <dbReference type="EMBL" id="MDM5272414.1"/>
    </source>
</evidence>
<gene>
    <name evidence="3" type="ORF">PGH07_09505</name>
</gene>
<accession>A0ABT7QZZ6</accession>
<feature type="domain" description="ATPase AAA-3" evidence="1">
    <location>
        <begin position="38"/>
        <end position="167"/>
    </location>
</feature>
<dbReference type="InterPro" id="IPR050764">
    <property type="entry name" value="CbbQ/NirQ/NorQ/GpvN"/>
</dbReference>
<dbReference type="CDD" id="cd00009">
    <property type="entry name" value="AAA"/>
    <property type="match status" value="1"/>
</dbReference>
<dbReference type="RefSeq" id="WP_289414217.1">
    <property type="nucleotide sequence ID" value="NZ_JAQIBD010000003.1"/>
</dbReference>
<protein>
    <submittedName>
        <fullName evidence="3">MoxR family ATPase</fullName>
    </submittedName>
</protein>
<keyword evidence="4" id="KW-1185">Reference proteome</keyword>
<reference evidence="3" key="1">
    <citation type="submission" date="2023-01" db="EMBL/GenBank/DDBJ databases">
        <title>Sulfurovum sp. zt1-1 genome assembly.</title>
        <authorList>
            <person name="Wang J."/>
        </authorList>
    </citation>
    <scope>NUCLEOTIDE SEQUENCE</scope>
    <source>
        <strain evidence="3">Zt1-1</strain>
    </source>
</reference>